<feature type="transmembrane region" description="Helical" evidence="1">
    <location>
        <begin position="12"/>
        <end position="32"/>
    </location>
</feature>
<dbReference type="AlphaFoldDB" id="F8C3E2"/>
<keyword evidence="1" id="KW-0812">Transmembrane</keyword>
<dbReference type="PATRIC" id="fig|795359.3.peg.1517"/>
<keyword evidence="1" id="KW-0472">Membrane</keyword>
<dbReference type="HOGENOM" id="CLU_220084_0_0_0"/>
<dbReference type="Proteomes" id="UP000006583">
    <property type="component" value="Chromosome"/>
</dbReference>
<reference evidence="2 3" key="1">
    <citation type="journal article" date="2013" name="Genome Announc.">
        <title>Complete genome sequence of the hyperthermophilic sulfate-reducing bacterium Thermodesulfobacterium geofontis OPF15T.</title>
        <authorList>
            <person name="Elkins J.G."/>
            <person name="Hamilton-Brehm S.D."/>
            <person name="Lucas S."/>
            <person name="Han J."/>
            <person name="Lapidus A."/>
            <person name="Cheng J.F."/>
            <person name="Goodwin L.A."/>
            <person name="Pitluck S."/>
            <person name="Peters L."/>
            <person name="Mikhailova N."/>
            <person name="Davenport K.W."/>
            <person name="Detter J.C."/>
            <person name="Han C.S."/>
            <person name="Tapia R."/>
            <person name="Land M.L."/>
            <person name="Hauser L."/>
            <person name="Kyrpides N.C."/>
            <person name="Ivanova N.N."/>
            <person name="Pagani I."/>
            <person name="Bruce D."/>
            <person name="Woyke T."/>
            <person name="Cottingham R.W."/>
        </authorList>
    </citation>
    <scope>NUCLEOTIDE SEQUENCE [LARGE SCALE GENOMIC DNA]</scope>
    <source>
        <strain evidence="2 3">OPF15</strain>
    </source>
</reference>
<protein>
    <submittedName>
        <fullName evidence="2">Uncharacterized protein</fullName>
    </submittedName>
</protein>
<evidence type="ECO:0000256" key="1">
    <source>
        <dbReference type="SAM" id="Phobius"/>
    </source>
</evidence>
<dbReference type="EMBL" id="CP002829">
    <property type="protein sequence ID" value="AEH23569.1"/>
    <property type="molecule type" value="Genomic_DNA"/>
</dbReference>
<accession>F8C3E2</accession>
<evidence type="ECO:0000313" key="3">
    <source>
        <dbReference type="Proteomes" id="UP000006583"/>
    </source>
</evidence>
<sequence>MYAIEQLFTAHGFEYVVAVTAAFVFIFIYYLLSTERKY</sequence>
<organism evidence="2 3">
    <name type="scientific">Thermodesulfobacterium geofontis (strain OPF15)</name>
    <dbReference type="NCBI Taxonomy" id="795359"/>
    <lineage>
        <taxon>Bacteria</taxon>
        <taxon>Pseudomonadati</taxon>
        <taxon>Thermodesulfobacteriota</taxon>
        <taxon>Thermodesulfobacteria</taxon>
        <taxon>Thermodesulfobacteriales</taxon>
        <taxon>Thermodesulfobacteriaceae</taxon>
        <taxon>Thermodesulfobacterium</taxon>
    </lineage>
</organism>
<keyword evidence="1" id="KW-1133">Transmembrane helix</keyword>
<keyword evidence="3" id="KW-1185">Reference proteome</keyword>
<proteinExistence type="predicted"/>
<name>F8C3E2_THEGP</name>
<evidence type="ECO:0000313" key="2">
    <source>
        <dbReference type="EMBL" id="AEH23569.1"/>
    </source>
</evidence>
<dbReference type="KEGG" id="top:TOPB45_1491"/>
<gene>
    <name evidence="2" type="ordered locus">TOPB45_1491</name>
</gene>